<feature type="domain" description="NTP pyrophosphohydrolase MazG-like" evidence="2">
    <location>
        <begin position="36"/>
        <end position="109"/>
    </location>
</feature>
<feature type="compositionally biased region" description="Basic and acidic residues" evidence="1">
    <location>
        <begin position="179"/>
        <end position="199"/>
    </location>
</feature>
<evidence type="ECO:0000259" key="2">
    <source>
        <dbReference type="Pfam" id="PF03819"/>
    </source>
</evidence>
<keyword evidence="4" id="KW-1185">Reference proteome</keyword>
<evidence type="ECO:0000256" key="1">
    <source>
        <dbReference type="SAM" id="MobiDB-lite"/>
    </source>
</evidence>
<dbReference type="GO" id="GO:0046052">
    <property type="term" value="P:UTP catabolic process"/>
    <property type="evidence" value="ECO:0007669"/>
    <property type="project" value="TreeGrafter"/>
</dbReference>
<dbReference type="EMBL" id="QQXL01000003">
    <property type="protein sequence ID" value="RKW70597.1"/>
    <property type="molecule type" value="Genomic_DNA"/>
</dbReference>
<dbReference type="AlphaFoldDB" id="A0A496PJF2"/>
<dbReference type="Pfam" id="PF03819">
    <property type="entry name" value="MazG"/>
    <property type="match status" value="1"/>
</dbReference>
<accession>A0A496PJF2</accession>
<dbReference type="PANTHER" id="PTHR30522">
    <property type="entry name" value="NUCLEOSIDE TRIPHOSPHATE PYROPHOSPHOHYDROLASE"/>
    <property type="match status" value="1"/>
</dbReference>
<proteinExistence type="predicted"/>
<dbReference type="PANTHER" id="PTHR30522:SF0">
    <property type="entry name" value="NUCLEOSIDE TRIPHOSPHATE PYROPHOSPHOHYDROLASE"/>
    <property type="match status" value="1"/>
</dbReference>
<evidence type="ECO:0000313" key="3">
    <source>
        <dbReference type="EMBL" id="RKW70597.1"/>
    </source>
</evidence>
<organism evidence="3 4">
    <name type="scientific">Galactobacter caseinivorans</name>
    <dbReference type="NCBI Taxonomy" id="2676123"/>
    <lineage>
        <taxon>Bacteria</taxon>
        <taxon>Bacillati</taxon>
        <taxon>Actinomycetota</taxon>
        <taxon>Actinomycetes</taxon>
        <taxon>Micrococcales</taxon>
        <taxon>Micrococcaceae</taxon>
        <taxon>Galactobacter</taxon>
    </lineage>
</organism>
<protein>
    <submittedName>
        <fullName evidence="3">Nucleotide pyrophosphohydrolase</fullName>
    </submittedName>
</protein>
<dbReference type="InterPro" id="IPR048015">
    <property type="entry name" value="NTP-PPase_MazG-like_N"/>
</dbReference>
<dbReference type="GO" id="GO:0047429">
    <property type="term" value="F:nucleoside triphosphate diphosphatase activity"/>
    <property type="evidence" value="ECO:0007669"/>
    <property type="project" value="TreeGrafter"/>
</dbReference>
<comment type="caution">
    <text evidence="3">The sequence shown here is derived from an EMBL/GenBank/DDBJ whole genome shotgun (WGS) entry which is preliminary data.</text>
</comment>
<dbReference type="InterPro" id="IPR011551">
    <property type="entry name" value="NTP_PyrPHydrolase_MazG"/>
</dbReference>
<dbReference type="InterPro" id="IPR004518">
    <property type="entry name" value="MazG-like_dom"/>
</dbReference>
<evidence type="ECO:0000313" key="4">
    <source>
        <dbReference type="Proteomes" id="UP000273119"/>
    </source>
</evidence>
<dbReference type="GO" id="GO:0046081">
    <property type="term" value="P:dUTP catabolic process"/>
    <property type="evidence" value="ECO:0007669"/>
    <property type="project" value="TreeGrafter"/>
</dbReference>
<keyword evidence="3" id="KW-0378">Hydrolase</keyword>
<dbReference type="GO" id="GO:0046047">
    <property type="term" value="P:TTP catabolic process"/>
    <property type="evidence" value="ECO:0007669"/>
    <property type="project" value="TreeGrafter"/>
</dbReference>
<sequence>MSRTPAQIQADAQALERVVAITDALRQHCGWTARLTPQSLTPYLVEEAAEVAETVGQGRLGAPLASELGDVLFQILLHSRLAQERGDFDLADVADALSQKLLRRNTHVFAQDGSVLEHPDSDPEAAITAWQQAKAKERADRGELPVEADPLRGLPASLPALVLAHKALDRSAAPTPGDRPGDRPGRGDHSVVEQGESEERLGEELLALVARARAAGVDSERALRSALIRSLS</sequence>
<dbReference type="GO" id="GO:0046061">
    <property type="term" value="P:dATP catabolic process"/>
    <property type="evidence" value="ECO:0007669"/>
    <property type="project" value="TreeGrafter"/>
</dbReference>
<dbReference type="RefSeq" id="WP_121484621.1">
    <property type="nucleotide sequence ID" value="NZ_QQXL01000003.1"/>
</dbReference>
<dbReference type="CDD" id="cd11528">
    <property type="entry name" value="NTP-PPase_MazG_Nterm"/>
    <property type="match status" value="1"/>
</dbReference>
<name>A0A496PJF2_9MICC</name>
<dbReference type="GO" id="GO:0006203">
    <property type="term" value="P:dGTP catabolic process"/>
    <property type="evidence" value="ECO:0007669"/>
    <property type="project" value="TreeGrafter"/>
</dbReference>
<dbReference type="SUPFAM" id="SSF101386">
    <property type="entry name" value="all-alpha NTP pyrophosphatases"/>
    <property type="match status" value="1"/>
</dbReference>
<reference evidence="3 4" key="1">
    <citation type="submission" date="2018-07" db="EMBL/GenBank/DDBJ databases">
        <title>Arthrobacter sp. nov., isolated from raw cow's milk with high bacterial count.</title>
        <authorList>
            <person name="Hahne J."/>
            <person name="Isele D."/>
            <person name="Lipski A."/>
        </authorList>
    </citation>
    <scope>NUCLEOTIDE SEQUENCE [LARGE SCALE GENOMIC DNA]</scope>
    <source>
        <strain evidence="3 4">JZ R-183</strain>
    </source>
</reference>
<dbReference type="GO" id="GO:0046076">
    <property type="term" value="P:dTTP catabolic process"/>
    <property type="evidence" value="ECO:0007669"/>
    <property type="project" value="TreeGrafter"/>
</dbReference>
<feature type="region of interest" description="Disordered" evidence="1">
    <location>
        <begin position="169"/>
        <end position="199"/>
    </location>
</feature>
<gene>
    <name evidence="3" type="ORF">DWQ67_05585</name>
</gene>
<dbReference type="Proteomes" id="UP000273119">
    <property type="component" value="Unassembled WGS sequence"/>
</dbReference>
<dbReference type="Gene3D" id="1.10.287.1080">
    <property type="entry name" value="MazG-like"/>
    <property type="match status" value="1"/>
</dbReference>